<accession>A0ABR8PU14</accession>
<keyword evidence="4 6" id="KW-0067">ATP-binding</keyword>
<reference evidence="6 7" key="1">
    <citation type="submission" date="2020-08" db="EMBL/GenBank/DDBJ databases">
        <title>A Genomic Blueprint of the Chicken Gut Microbiome.</title>
        <authorList>
            <person name="Gilroy R."/>
            <person name="Ravi A."/>
            <person name="Getino M."/>
            <person name="Pursley I."/>
            <person name="Horton D.L."/>
            <person name="Alikhan N.-F."/>
            <person name="Baker D."/>
            <person name="Gharbi K."/>
            <person name="Hall N."/>
            <person name="Watson M."/>
            <person name="Adriaenssens E.M."/>
            <person name="Foster-Nyarko E."/>
            <person name="Jarju S."/>
            <person name="Secka A."/>
            <person name="Antonio M."/>
            <person name="Oren A."/>
            <person name="Chaudhuri R."/>
            <person name="La Ragione R.M."/>
            <person name="Hildebrand F."/>
            <person name="Pallen M.J."/>
        </authorList>
    </citation>
    <scope>NUCLEOTIDE SEQUENCE [LARGE SCALE GENOMIC DNA]</scope>
    <source>
        <strain evidence="6 7">Sa3CVN1</strain>
    </source>
</reference>
<feature type="domain" description="ABC transporter" evidence="5">
    <location>
        <begin position="6"/>
        <end position="234"/>
    </location>
</feature>
<comment type="caution">
    <text evidence="6">The sequence shown here is derived from an EMBL/GenBank/DDBJ whole genome shotgun (WGS) entry which is preliminary data.</text>
</comment>
<evidence type="ECO:0000256" key="4">
    <source>
        <dbReference type="ARBA" id="ARBA00022840"/>
    </source>
</evidence>
<protein>
    <submittedName>
        <fullName evidence="6">ATP-binding cassette domain-containing protein</fullName>
    </submittedName>
</protein>
<evidence type="ECO:0000256" key="1">
    <source>
        <dbReference type="ARBA" id="ARBA00005417"/>
    </source>
</evidence>
<dbReference type="PROSITE" id="PS50893">
    <property type="entry name" value="ABC_TRANSPORTER_2"/>
    <property type="match status" value="1"/>
</dbReference>
<evidence type="ECO:0000256" key="2">
    <source>
        <dbReference type="ARBA" id="ARBA00022448"/>
    </source>
</evidence>
<evidence type="ECO:0000313" key="6">
    <source>
        <dbReference type="EMBL" id="MBD7911605.1"/>
    </source>
</evidence>
<dbReference type="Gene3D" id="3.40.50.300">
    <property type="entry name" value="P-loop containing nucleotide triphosphate hydrolases"/>
    <property type="match status" value="1"/>
</dbReference>
<dbReference type="Proteomes" id="UP000627781">
    <property type="component" value="Unassembled WGS sequence"/>
</dbReference>
<dbReference type="SUPFAM" id="SSF52540">
    <property type="entry name" value="P-loop containing nucleoside triphosphate hydrolases"/>
    <property type="match status" value="1"/>
</dbReference>
<comment type="similarity">
    <text evidence="1">Belongs to the ABC transporter superfamily.</text>
</comment>
<keyword evidence="7" id="KW-1185">Reference proteome</keyword>
<evidence type="ECO:0000313" key="7">
    <source>
        <dbReference type="Proteomes" id="UP000627781"/>
    </source>
</evidence>
<dbReference type="EMBL" id="JACSRA010000012">
    <property type="protein sequence ID" value="MBD7911605.1"/>
    <property type="molecule type" value="Genomic_DNA"/>
</dbReference>
<evidence type="ECO:0000256" key="3">
    <source>
        <dbReference type="ARBA" id="ARBA00022741"/>
    </source>
</evidence>
<dbReference type="InterPro" id="IPR003593">
    <property type="entry name" value="AAA+_ATPase"/>
</dbReference>
<dbReference type="SMART" id="SM00382">
    <property type="entry name" value="AAA"/>
    <property type="match status" value="1"/>
</dbReference>
<keyword evidence="2" id="KW-0813">Transport</keyword>
<dbReference type="InterPro" id="IPR027417">
    <property type="entry name" value="P-loop_NTPase"/>
</dbReference>
<dbReference type="InterPro" id="IPR003439">
    <property type="entry name" value="ABC_transporter-like_ATP-bd"/>
</dbReference>
<dbReference type="RefSeq" id="WP_191768475.1">
    <property type="nucleotide sequence ID" value="NZ_JACSRA010000012.1"/>
</dbReference>
<dbReference type="GO" id="GO:0005524">
    <property type="term" value="F:ATP binding"/>
    <property type="evidence" value="ECO:0007669"/>
    <property type="project" value="UniProtKB-KW"/>
</dbReference>
<keyword evidence="3" id="KW-0547">Nucleotide-binding</keyword>
<gene>
    <name evidence="6" type="ORF">H9661_09580</name>
</gene>
<sequence>MEEIILRAIDLNKKYNQTKVLNNVNITIKKGRIYGFVGQNGAGKTTVMRIISGLSIADSGYIEMFGVSDRKGLIEERKRMGSMIETPAFYPYMTAYENIEAARIAYGIPSKDSSEKALVAVGLQDTGKKKVQDFSMGMKQRLGIAISILNEPEFLVLDEPTNGLDPISMIEIRDLIASLARDKNITILISSHILEQLYQLVTDYIIIHKGQILRTITKEELDKECEKHIAISVDNTSLAIASLEKSLNIKKYKIMPDDSILLYDYVDDVQKVINTLSKGEIIIKKINVNGDSLENYFINLIGGVENFKSI</sequence>
<organism evidence="6 7">
    <name type="scientific">Clostridium cibarium</name>
    <dbReference type="NCBI Taxonomy" id="2762247"/>
    <lineage>
        <taxon>Bacteria</taxon>
        <taxon>Bacillati</taxon>
        <taxon>Bacillota</taxon>
        <taxon>Clostridia</taxon>
        <taxon>Eubacteriales</taxon>
        <taxon>Clostridiaceae</taxon>
        <taxon>Clostridium</taxon>
    </lineage>
</organism>
<proteinExistence type="inferred from homology"/>
<name>A0ABR8PU14_9CLOT</name>
<dbReference type="PANTHER" id="PTHR43335">
    <property type="entry name" value="ABC TRANSPORTER, ATP-BINDING PROTEIN"/>
    <property type="match status" value="1"/>
</dbReference>
<dbReference type="Pfam" id="PF00005">
    <property type="entry name" value="ABC_tran"/>
    <property type="match status" value="1"/>
</dbReference>
<dbReference type="PANTHER" id="PTHR43335:SF8">
    <property type="entry name" value="ABC TRANSPORTER, ATP-BINDING PROTEIN"/>
    <property type="match status" value="1"/>
</dbReference>
<evidence type="ECO:0000259" key="5">
    <source>
        <dbReference type="PROSITE" id="PS50893"/>
    </source>
</evidence>